<keyword evidence="1" id="KW-0812">Transmembrane</keyword>
<organism evidence="2 3">
    <name type="scientific">Aurantiacibacter rhizosphaerae</name>
    <dbReference type="NCBI Taxonomy" id="2691582"/>
    <lineage>
        <taxon>Bacteria</taxon>
        <taxon>Pseudomonadati</taxon>
        <taxon>Pseudomonadota</taxon>
        <taxon>Alphaproteobacteria</taxon>
        <taxon>Sphingomonadales</taxon>
        <taxon>Erythrobacteraceae</taxon>
        <taxon>Aurantiacibacter</taxon>
    </lineage>
</organism>
<reference evidence="2 3" key="1">
    <citation type="submission" date="2019-12" db="EMBL/GenBank/DDBJ databases">
        <authorList>
            <person name="Lee S.D."/>
        </authorList>
    </citation>
    <scope>NUCLEOTIDE SEQUENCE [LARGE SCALE GENOMIC DNA]</scope>
    <source>
        <strain evidence="2 3">GH3-10</strain>
    </source>
</reference>
<keyword evidence="1" id="KW-1133">Transmembrane helix</keyword>
<accession>A0A844XFA9</accession>
<evidence type="ECO:0000256" key="1">
    <source>
        <dbReference type="SAM" id="Phobius"/>
    </source>
</evidence>
<feature type="transmembrane region" description="Helical" evidence="1">
    <location>
        <begin position="236"/>
        <end position="254"/>
    </location>
</feature>
<proteinExistence type="predicted"/>
<feature type="transmembrane region" description="Helical" evidence="1">
    <location>
        <begin position="214"/>
        <end position="230"/>
    </location>
</feature>
<feature type="transmembrane region" description="Helical" evidence="1">
    <location>
        <begin position="116"/>
        <end position="139"/>
    </location>
</feature>
<dbReference type="Gene3D" id="1.20.1260.100">
    <property type="entry name" value="TspO/MBR protein"/>
    <property type="match status" value="1"/>
</dbReference>
<comment type="caution">
    <text evidence="2">The sequence shown here is derived from an EMBL/GenBank/DDBJ whole genome shotgun (WGS) entry which is preliminary data.</text>
</comment>
<dbReference type="EMBL" id="WUBR01000002">
    <property type="protein sequence ID" value="MWV28195.1"/>
    <property type="molecule type" value="Genomic_DNA"/>
</dbReference>
<dbReference type="AlphaFoldDB" id="A0A844XFA9"/>
<reference evidence="2 3" key="2">
    <citation type="submission" date="2020-02" db="EMBL/GenBank/DDBJ databases">
        <title>Erythrobacter dongmakensis sp. nov., isolated from a tidal mudflat.</title>
        <authorList>
            <person name="Kim I.S."/>
        </authorList>
    </citation>
    <scope>NUCLEOTIDE SEQUENCE [LARGE SCALE GENOMIC DNA]</scope>
    <source>
        <strain evidence="2 3">GH3-10</strain>
    </source>
</reference>
<feature type="transmembrane region" description="Helical" evidence="1">
    <location>
        <begin position="188"/>
        <end position="207"/>
    </location>
</feature>
<name>A0A844XFA9_9SPHN</name>
<evidence type="ECO:0000313" key="2">
    <source>
        <dbReference type="EMBL" id="MWV28195.1"/>
    </source>
</evidence>
<dbReference type="RefSeq" id="WP_160485814.1">
    <property type="nucleotide sequence ID" value="NZ_WUBR01000002.1"/>
</dbReference>
<feature type="transmembrane region" description="Helical" evidence="1">
    <location>
        <begin position="151"/>
        <end position="176"/>
    </location>
</feature>
<protein>
    <recommendedName>
        <fullName evidence="4">Tryptophan-rich sensory protein</fullName>
    </recommendedName>
</protein>
<feature type="transmembrane region" description="Helical" evidence="1">
    <location>
        <begin position="93"/>
        <end position="110"/>
    </location>
</feature>
<evidence type="ECO:0008006" key="4">
    <source>
        <dbReference type="Google" id="ProtNLM"/>
    </source>
</evidence>
<dbReference type="PANTHER" id="PTHR33802:SF1">
    <property type="entry name" value="XK-RELATED PROTEIN"/>
    <property type="match status" value="1"/>
</dbReference>
<keyword evidence="3" id="KW-1185">Reference proteome</keyword>
<dbReference type="PANTHER" id="PTHR33802">
    <property type="entry name" value="SI:CH211-161H7.5-RELATED"/>
    <property type="match status" value="1"/>
</dbReference>
<dbReference type="InterPro" id="IPR038330">
    <property type="entry name" value="TspO/MBR-related_sf"/>
</dbReference>
<evidence type="ECO:0000313" key="3">
    <source>
        <dbReference type="Proteomes" id="UP000461409"/>
    </source>
</evidence>
<feature type="transmembrane region" description="Helical" evidence="1">
    <location>
        <begin position="60"/>
        <end position="81"/>
    </location>
</feature>
<dbReference type="Proteomes" id="UP000461409">
    <property type="component" value="Unassembled WGS sequence"/>
</dbReference>
<sequence>MAIGTSPRRTPYPRSPLQRFAVILAVILQVGATFLPSFGIGEDIGSRSDATRTLITPAGWAFAIWGPLFFGSVVFALYQALPSQRHSALLNRVAWPAAGAFALNGLWALYTQVYALTFASVVIILFSLVCILMVYRTLVHLDRDFTTVERWIVVLTLSALAAWLTAASIVNISATLVYYGVGANSDKVMLASGVIGLGGLIAAVAVWRGRGNPVYAGVFLWALIAIYAAGGQTAPSLEFATIAAGLLVLGSVLMKLRHAANRKHWLG</sequence>
<keyword evidence="1" id="KW-0472">Membrane</keyword>
<feature type="transmembrane region" description="Helical" evidence="1">
    <location>
        <begin position="20"/>
        <end position="40"/>
    </location>
</feature>
<gene>
    <name evidence="2" type="ORF">GRF63_09790</name>
</gene>